<protein>
    <submittedName>
        <fullName evidence="2">Uncharacterized protein</fullName>
    </submittedName>
</protein>
<dbReference type="EMBL" id="CP000393">
    <property type="protein sequence ID" value="ABG50426.1"/>
    <property type="molecule type" value="Genomic_DNA"/>
</dbReference>
<keyword evidence="1" id="KW-0812">Transmembrane</keyword>
<proteinExistence type="predicted"/>
<dbReference type="AlphaFoldDB" id="Q116Z8"/>
<feature type="transmembrane region" description="Helical" evidence="1">
    <location>
        <begin position="27"/>
        <end position="48"/>
    </location>
</feature>
<dbReference type="KEGG" id="ter:Tery_1055"/>
<reference evidence="2" key="1">
    <citation type="submission" date="2006-06" db="EMBL/GenBank/DDBJ databases">
        <title>Complete sequence of Trichodesmium erythraeum IMS101.</title>
        <authorList>
            <consortium name="US DOE Joint Genome Institute"/>
            <person name="Copeland A."/>
            <person name="Lucas S."/>
            <person name="Lapidus A."/>
            <person name="Barry K."/>
            <person name="Detter J.C."/>
            <person name="Glavina del Rio T."/>
            <person name="Hammon N."/>
            <person name="Israni S."/>
            <person name="Dalin E."/>
            <person name="Tice H."/>
            <person name="Pitluck S."/>
            <person name="Kiss H."/>
            <person name="Munk A.C."/>
            <person name="Brettin T."/>
            <person name="Bruce D."/>
            <person name="Han C."/>
            <person name="Tapia R."/>
            <person name="Gilna P."/>
            <person name="Schmutz J."/>
            <person name="Larimer F."/>
            <person name="Land M."/>
            <person name="Hauser L."/>
            <person name="Kyrpides N."/>
            <person name="Kim E."/>
            <person name="Richardson P."/>
        </authorList>
    </citation>
    <scope>NUCLEOTIDE SEQUENCE [LARGE SCALE GENOMIC DNA]</scope>
    <source>
        <strain evidence="2">IMS101</strain>
    </source>
</reference>
<accession>Q116Z8</accession>
<evidence type="ECO:0000313" key="2">
    <source>
        <dbReference type="EMBL" id="ABG50426.1"/>
    </source>
</evidence>
<keyword evidence="1" id="KW-1133">Transmembrane helix</keyword>
<sequence length="68" mass="7939">MIAIMNYLQKWVLSNYRTQWQLGKHTYNILLLGIADHGLAIIIIWEILPKKGNSQTTERIGEICFPIR</sequence>
<name>Q116Z8_TRIEI</name>
<gene>
    <name evidence="2" type="ordered locus">Tery_1055</name>
</gene>
<keyword evidence="1" id="KW-0472">Membrane</keyword>
<dbReference type="HOGENOM" id="CLU_2792821_0_0_3"/>
<evidence type="ECO:0000256" key="1">
    <source>
        <dbReference type="SAM" id="Phobius"/>
    </source>
</evidence>
<organism evidence="2">
    <name type="scientific">Trichodesmium erythraeum (strain IMS101)</name>
    <dbReference type="NCBI Taxonomy" id="203124"/>
    <lineage>
        <taxon>Bacteria</taxon>
        <taxon>Bacillati</taxon>
        <taxon>Cyanobacteriota</taxon>
        <taxon>Cyanophyceae</taxon>
        <taxon>Oscillatoriophycideae</taxon>
        <taxon>Oscillatoriales</taxon>
        <taxon>Microcoleaceae</taxon>
        <taxon>Trichodesmium</taxon>
    </lineage>
</organism>